<evidence type="ECO:0000313" key="1">
    <source>
        <dbReference type="EMBL" id="MFC3204077.1"/>
    </source>
</evidence>
<accession>A0ABV7K407</accession>
<comment type="caution">
    <text evidence="1">The sequence shown here is derived from an EMBL/GenBank/DDBJ whole genome shotgun (WGS) entry which is preliminary data.</text>
</comment>
<sequence>MHLTDPDINALGDSNARIRVYIGNRPNTLIEHAQPGVSPLMAQDIFNIGQACGNGWRKVFNVYAKLIFALPSTLGFRDTTSRWQDFRDSRLLQAGSGTALYFNEPEEFSPDVLHIITGKTYANSLTVASSLYWETPEFAINKQRNIVVCPYFDYRQLSNAKIVFLIDLLEQLHLPMYKN</sequence>
<dbReference type="Pfam" id="PF22098">
    <property type="entry name" value="DUF6942"/>
    <property type="match status" value="1"/>
</dbReference>
<keyword evidence="2" id="KW-1185">Reference proteome</keyword>
<dbReference type="RefSeq" id="WP_123324122.1">
    <property type="nucleotide sequence ID" value="NZ_JBHRSX010000100.1"/>
</dbReference>
<dbReference type="EMBL" id="JBHRSX010000100">
    <property type="protein sequence ID" value="MFC3204077.1"/>
    <property type="molecule type" value="Genomic_DNA"/>
</dbReference>
<dbReference type="Proteomes" id="UP001595477">
    <property type="component" value="Unassembled WGS sequence"/>
</dbReference>
<proteinExistence type="predicted"/>
<gene>
    <name evidence="1" type="ORF">ACFOEW_19910</name>
</gene>
<protein>
    <submittedName>
        <fullName evidence="1">DUF6942 family protein</fullName>
    </submittedName>
</protein>
<name>A0ABV7K407_9ALTE</name>
<evidence type="ECO:0000313" key="2">
    <source>
        <dbReference type="Proteomes" id="UP001595477"/>
    </source>
</evidence>
<reference evidence="2" key="1">
    <citation type="journal article" date="2019" name="Int. J. Syst. Evol. Microbiol.">
        <title>The Global Catalogue of Microorganisms (GCM) 10K type strain sequencing project: providing services to taxonomists for standard genome sequencing and annotation.</title>
        <authorList>
            <consortium name="The Broad Institute Genomics Platform"/>
            <consortium name="The Broad Institute Genome Sequencing Center for Infectious Disease"/>
            <person name="Wu L."/>
            <person name="Ma J."/>
        </authorList>
    </citation>
    <scope>NUCLEOTIDE SEQUENCE [LARGE SCALE GENOMIC DNA]</scope>
    <source>
        <strain evidence="2">KCTC 52449</strain>
    </source>
</reference>
<dbReference type="InterPro" id="IPR054222">
    <property type="entry name" value="DUF6942"/>
</dbReference>
<organism evidence="1 2">
    <name type="scientific">Alteromonas oceani</name>
    <dbReference type="NCBI Taxonomy" id="2071609"/>
    <lineage>
        <taxon>Bacteria</taxon>
        <taxon>Pseudomonadati</taxon>
        <taxon>Pseudomonadota</taxon>
        <taxon>Gammaproteobacteria</taxon>
        <taxon>Alteromonadales</taxon>
        <taxon>Alteromonadaceae</taxon>
        <taxon>Alteromonas/Salinimonas group</taxon>
        <taxon>Alteromonas</taxon>
    </lineage>
</organism>